<comment type="caution">
    <text evidence="1">The sequence shown here is derived from an EMBL/GenBank/DDBJ whole genome shotgun (WGS) entry which is preliminary data.</text>
</comment>
<sequence>MTLKCSSAVKQKLAEKHGVSLEEIQQCFANREAGLLEDTREDHKTDPATQWFIAETDYGRLLKIIFILKNGDILLKTAYGPNAKEEAIYAKYAH</sequence>
<dbReference type="AlphaFoldDB" id="A0A0F9N0N7"/>
<reference evidence="1" key="1">
    <citation type="journal article" date="2015" name="Nature">
        <title>Complex archaea that bridge the gap between prokaryotes and eukaryotes.</title>
        <authorList>
            <person name="Spang A."/>
            <person name="Saw J.H."/>
            <person name="Jorgensen S.L."/>
            <person name="Zaremba-Niedzwiedzka K."/>
            <person name="Martijn J."/>
            <person name="Lind A.E."/>
            <person name="van Eijk R."/>
            <person name="Schleper C."/>
            <person name="Guy L."/>
            <person name="Ettema T.J."/>
        </authorList>
    </citation>
    <scope>NUCLEOTIDE SEQUENCE</scope>
</reference>
<evidence type="ECO:0000313" key="1">
    <source>
        <dbReference type="EMBL" id="KKN13105.1"/>
    </source>
</evidence>
<evidence type="ECO:0008006" key="2">
    <source>
        <dbReference type="Google" id="ProtNLM"/>
    </source>
</evidence>
<protein>
    <recommendedName>
        <fullName evidence="2">ADP-ribosyl-(Dinitrogen reductase) hydrolase</fullName>
    </recommendedName>
</protein>
<name>A0A0F9N0N7_9ZZZZ</name>
<proteinExistence type="predicted"/>
<dbReference type="EMBL" id="LAZR01003958">
    <property type="protein sequence ID" value="KKN13105.1"/>
    <property type="molecule type" value="Genomic_DNA"/>
</dbReference>
<gene>
    <name evidence="1" type="ORF">LCGC14_1009780</name>
</gene>
<organism evidence="1">
    <name type="scientific">marine sediment metagenome</name>
    <dbReference type="NCBI Taxonomy" id="412755"/>
    <lineage>
        <taxon>unclassified sequences</taxon>
        <taxon>metagenomes</taxon>
        <taxon>ecological metagenomes</taxon>
    </lineage>
</organism>
<accession>A0A0F9N0N7</accession>